<dbReference type="InterPro" id="IPR036890">
    <property type="entry name" value="HATPase_C_sf"/>
</dbReference>
<protein>
    <submittedName>
        <fullName evidence="1">Uncharacterized protein</fullName>
    </submittedName>
</protein>
<sequence>MSGGDKVMLVLHDDALSLGDAAVWLRGCRDGWPRADVVLVGVVVGELYDNARLHGAPPYVIELVLDRAHDVVTASVGNRVSRVTSAWRRRSGLLLVEALSEQWGALVRDGTTTTWAEILLDQD</sequence>
<evidence type="ECO:0000313" key="1">
    <source>
        <dbReference type="EMBL" id="QTR02866.1"/>
    </source>
</evidence>
<accession>A0A8T8HWJ5</accession>
<proteinExistence type="predicted"/>
<dbReference type="EMBL" id="CP072788">
    <property type="protein sequence ID" value="QTR02866.1"/>
    <property type="molecule type" value="Genomic_DNA"/>
</dbReference>
<gene>
    <name evidence="1" type="ORF">J7S33_28255</name>
</gene>
<evidence type="ECO:0000313" key="2">
    <source>
        <dbReference type="Proteomes" id="UP000671828"/>
    </source>
</evidence>
<name>A0A8T8HWJ5_9PSEU</name>
<reference evidence="1" key="1">
    <citation type="submission" date="2021-04" db="EMBL/GenBank/DDBJ databases">
        <title>Saccharothrix algeriensis WGS.</title>
        <authorList>
            <person name="Stuskova K."/>
            <person name="Hakalova E."/>
            <person name="Tebbal A.B."/>
            <person name="Eichmeier A."/>
        </authorList>
    </citation>
    <scope>NUCLEOTIDE SEQUENCE</scope>
    <source>
        <strain evidence="1">NRRL B-24137</strain>
    </source>
</reference>
<dbReference type="AlphaFoldDB" id="A0A8T8HWJ5"/>
<dbReference type="Gene3D" id="3.30.565.10">
    <property type="entry name" value="Histidine kinase-like ATPase, C-terminal domain"/>
    <property type="match status" value="1"/>
</dbReference>
<dbReference type="Proteomes" id="UP000671828">
    <property type="component" value="Chromosome"/>
</dbReference>
<organism evidence="1 2">
    <name type="scientific">Saccharothrix algeriensis</name>
    <dbReference type="NCBI Taxonomy" id="173560"/>
    <lineage>
        <taxon>Bacteria</taxon>
        <taxon>Bacillati</taxon>
        <taxon>Actinomycetota</taxon>
        <taxon>Actinomycetes</taxon>
        <taxon>Pseudonocardiales</taxon>
        <taxon>Pseudonocardiaceae</taxon>
        <taxon>Saccharothrix</taxon>
    </lineage>
</organism>